<evidence type="ECO:0000256" key="3">
    <source>
        <dbReference type="SAM" id="MobiDB-lite"/>
    </source>
</evidence>
<dbReference type="InterPro" id="IPR009081">
    <property type="entry name" value="PP-bd_ACP"/>
</dbReference>
<dbReference type="InterPro" id="IPR045851">
    <property type="entry name" value="AMP-bd_C_sf"/>
</dbReference>
<dbReference type="SUPFAM" id="SSF56801">
    <property type="entry name" value="Acetyl-CoA synthetase-like"/>
    <property type="match status" value="1"/>
</dbReference>
<feature type="domain" description="Carrier" evidence="4">
    <location>
        <begin position="60"/>
        <end position="135"/>
    </location>
</feature>
<dbReference type="Proteomes" id="UP001197114">
    <property type="component" value="Unassembled WGS sequence"/>
</dbReference>
<dbReference type="PROSITE" id="PS50075">
    <property type="entry name" value="CARRIER"/>
    <property type="match status" value="1"/>
</dbReference>
<keyword evidence="2" id="KW-0597">Phosphoprotein</keyword>
<proteinExistence type="predicted"/>
<dbReference type="EMBL" id="WMBF01000250">
    <property type="protein sequence ID" value="MBW5423974.1"/>
    <property type="molecule type" value="Genomic_DNA"/>
</dbReference>
<dbReference type="PANTHER" id="PTHR44845">
    <property type="entry name" value="CARRIER DOMAIN-CONTAINING PROTEIN"/>
    <property type="match status" value="1"/>
</dbReference>
<dbReference type="Gene3D" id="3.40.50.1820">
    <property type="entry name" value="alpha/beta hydrolase"/>
    <property type="match status" value="1"/>
</dbReference>
<dbReference type="PANTHER" id="PTHR44845:SF7">
    <property type="entry name" value="PLIPASTATIN SYNTHASE SUBUNIT D"/>
    <property type="match status" value="1"/>
</dbReference>
<evidence type="ECO:0000256" key="1">
    <source>
        <dbReference type="ARBA" id="ARBA00022450"/>
    </source>
</evidence>
<feature type="non-terminal residue" evidence="5">
    <location>
        <position position="1"/>
    </location>
</feature>
<dbReference type="InterPro" id="IPR020806">
    <property type="entry name" value="PKS_PP-bd"/>
</dbReference>
<evidence type="ECO:0000256" key="2">
    <source>
        <dbReference type="ARBA" id="ARBA00022553"/>
    </source>
</evidence>
<dbReference type="SUPFAM" id="SSF47336">
    <property type="entry name" value="ACP-like"/>
    <property type="match status" value="1"/>
</dbReference>
<dbReference type="Pfam" id="PF00550">
    <property type="entry name" value="PP-binding"/>
    <property type="match status" value="1"/>
</dbReference>
<evidence type="ECO:0000313" key="5">
    <source>
        <dbReference type="EMBL" id="MBW5423974.1"/>
    </source>
</evidence>
<accession>A0ABS6YRG4</accession>
<keyword evidence="1" id="KW-0596">Phosphopantetheine</keyword>
<evidence type="ECO:0000259" key="4">
    <source>
        <dbReference type="PROSITE" id="PS50075"/>
    </source>
</evidence>
<feature type="region of interest" description="Disordered" evidence="3">
    <location>
        <begin position="42"/>
        <end position="61"/>
    </location>
</feature>
<dbReference type="Gene3D" id="3.30.300.30">
    <property type="match status" value="1"/>
</dbReference>
<sequence length="149" mass="16739">WHSPAQLTREVRAHLERHLPDYMVPAHLVLLDSIPVTPNGKVDRAALPAPDQPELAAGRGPRDHHEEVLCRLFAELLGVEEVGIDIDFFDHGGHSLLATRLIGRIRTELDVDVKVTTVFRNPTVAQLAEQIKKSARSKRPQLRQMTVQE</sequence>
<comment type="caution">
    <text evidence="5">The sequence shown here is derived from an EMBL/GenBank/DDBJ whole genome shotgun (WGS) entry which is preliminary data.</text>
</comment>
<keyword evidence="6" id="KW-1185">Reference proteome</keyword>
<organism evidence="5 6">
    <name type="scientific">Streptomyces anatolicus</name>
    <dbReference type="NCBI Taxonomy" id="2675858"/>
    <lineage>
        <taxon>Bacteria</taxon>
        <taxon>Bacillati</taxon>
        <taxon>Actinomycetota</taxon>
        <taxon>Actinomycetes</taxon>
        <taxon>Kitasatosporales</taxon>
        <taxon>Streptomycetaceae</taxon>
        <taxon>Streptomyces</taxon>
    </lineage>
</organism>
<evidence type="ECO:0000313" key="6">
    <source>
        <dbReference type="Proteomes" id="UP001197114"/>
    </source>
</evidence>
<reference evidence="5 6" key="1">
    <citation type="submission" date="2019-11" db="EMBL/GenBank/DDBJ databases">
        <authorList>
            <person name="Ay H."/>
        </authorList>
    </citation>
    <scope>NUCLEOTIDE SEQUENCE [LARGE SCALE GENOMIC DNA]</scope>
    <source>
        <strain evidence="5 6">BG9H</strain>
    </source>
</reference>
<gene>
    <name evidence="5" type="ORF">GKQ77_20805</name>
</gene>
<name>A0ABS6YRG4_9ACTN</name>
<dbReference type="InterPro" id="IPR036736">
    <property type="entry name" value="ACP-like_sf"/>
</dbReference>
<dbReference type="SMART" id="SM00823">
    <property type="entry name" value="PKS_PP"/>
    <property type="match status" value="1"/>
</dbReference>
<protein>
    <recommendedName>
        <fullName evidence="4">Carrier domain-containing protein</fullName>
    </recommendedName>
</protein>
<dbReference type="RefSeq" id="WP_219690446.1">
    <property type="nucleotide sequence ID" value="NZ_WMBF01000250.1"/>
</dbReference>
<dbReference type="InterPro" id="IPR029058">
    <property type="entry name" value="AB_hydrolase_fold"/>
</dbReference>